<evidence type="ECO:0000313" key="1">
    <source>
        <dbReference type="EMBL" id="UJF36631.1"/>
    </source>
</evidence>
<name>A0ABY3SUH6_9BACL</name>
<dbReference type="Proteomes" id="UP001649230">
    <property type="component" value="Plasmid pYPD9-1"/>
</dbReference>
<keyword evidence="1" id="KW-0614">Plasmid</keyword>
<organism evidence="1 2">
    <name type="scientific">Paenibacillus hexagrammi</name>
    <dbReference type="NCBI Taxonomy" id="2908839"/>
    <lineage>
        <taxon>Bacteria</taxon>
        <taxon>Bacillati</taxon>
        <taxon>Bacillota</taxon>
        <taxon>Bacilli</taxon>
        <taxon>Bacillales</taxon>
        <taxon>Paenibacillaceae</taxon>
        <taxon>Paenibacillus</taxon>
    </lineage>
</organism>
<evidence type="ECO:0000313" key="2">
    <source>
        <dbReference type="Proteomes" id="UP001649230"/>
    </source>
</evidence>
<dbReference type="RefSeq" id="WP_235123181.1">
    <property type="nucleotide sequence ID" value="NZ_CP090979.1"/>
</dbReference>
<proteinExistence type="predicted"/>
<dbReference type="EMBL" id="CP090979">
    <property type="protein sequence ID" value="UJF36631.1"/>
    <property type="molecule type" value="Genomic_DNA"/>
</dbReference>
<sequence length="53" mass="5834">MFKYEYVGKVPVLLIGHNIEVKEGDVVTVKAPISNAAFVLVEDKKKSAKEATE</sequence>
<keyword evidence="2" id="KW-1185">Reference proteome</keyword>
<accession>A0ABY3SUH6</accession>
<geneLocation type="plasmid" evidence="1 2">
    <name>pYPD9-1</name>
</geneLocation>
<gene>
    <name evidence="1" type="ORF">L0M14_30545</name>
</gene>
<protein>
    <submittedName>
        <fullName evidence="1">Uncharacterized protein</fullName>
    </submittedName>
</protein>
<reference evidence="1 2" key="1">
    <citation type="journal article" date="2024" name="Int. J. Syst. Evol. Microbiol.">
        <title>Paenibacillus hexagrammi sp. nov., a novel bacterium isolated from the gut content of Hexagrammos agrammus.</title>
        <authorList>
            <person name="Jung H.K."/>
            <person name="Kim D.G."/>
            <person name="Zin H."/>
            <person name="Park J."/>
            <person name="Jung H."/>
            <person name="Kim Y.O."/>
            <person name="Kong H.J."/>
            <person name="Kim J.W."/>
            <person name="Kim Y.S."/>
        </authorList>
    </citation>
    <scope>NUCLEOTIDE SEQUENCE [LARGE SCALE GENOMIC DNA]</scope>
    <source>
        <strain evidence="1 2">YPD9-1</strain>
    </source>
</reference>